<dbReference type="PANTHER" id="PTHR46494">
    <property type="entry name" value="CORA FAMILY METAL ION TRANSPORTER (EUROFUNG)"/>
    <property type="match status" value="1"/>
</dbReference>
<sequence length="322" mass="36501">MIVDNAIYVDGRRSESPDSLEEAHEACRERDGFAWIGLYEPSEEEFESVADEFDLHELAVEDAITAHQRPKIERYGDSVFVVLKSARYKDETETVEFGEIHAFVGSDFIITVRHGKASELHEVRERLESEPGLLRRGPSAVLYAIMDQVVDDYAPVSQGLETDIDEIEAEVFGGNAEVSRRIYALSREVIGFRRATHPLNGVLERLIEGEVYDVDPELQRYLRDVQDHALRTTEQVEAFRELLSNILSVNLTLVGLNQNDEVKKISAWAAILFAPTLIASVYGMNFEVMPELSWTLGYPFALALMVLTTILLHRIFRKAGWL</sequence>
<evidence type="ECO:0000256" key="12">
    <source>
        <dbReference type="RuleBase" id="RU362010"/>
    </source>
</evidence>
<gene>
    <name evidence="12" type="primary">corA</name>
    <name evidence="13" type="ORF">AVDCRST_MAG80-884</name>
</gene>
<comment type="subcellular location">
    <subcellularLocation>
        <location evidence="1">Cell membrane</location>
        <topology evidence="1">Multi-pass membrane protein</topology>
    </subcellularLocation>
    <subcellularLocation>
        <location evidence="12">Membrane</location>
        <topology evidence="12">Multi-pass membrane protein</topology>
    </subcellularLocation>
</comment>
<dbReference type="GO" id="GO:0050897">
    <property type="term" value="F:cobalt ion binding"/>
    <property type="evidence" value="ECO:0007669"/>
    <property type="project" value="TreeGrafter"/>
</dbReference>
<keyword evidence="6 12" id="KW-0460">Magnesium</keyword>
<dbReference type="InterPro" id="IPR004488">
    <property type="entry name" value="Mg/Co-transport_prot_CorA"/>
</dbReference>
<dbReference type="InterPro" id="IPR002523">
    <property type="entry name" value="MgTranspt_CorA/ZnTranspt_ZntB"/>
</dbReference>
<keyword evidence="7 12" id="KW-1133">Transmembrane helix</keyword>
<evidence type="ECO:0000256" key="6">
    <source>
        <dbReference type="ARBA" id="ARBA00022842"/>
    </source>
</evidence>
<accession>A0A6J4Q5M6</accession>
<dbReference type="InterPro" id="IPR045863">
    <property type="entry name" value="CorA_TM1_TM2"/>
</dbReference>
<keyword evidence="9 12" id="KW-0472">Membrane</keyword>
<dbReference type="FunFam" id="1.20.58.340:FF:000004">
    <property type="entry name" value="Magnesium transport protein CorA"/>
    <property type="match status" value="1"/>
</dbReference>
<keyword evidence="5 12" id="KW-0812">Transmembrane</keyword>
<evidence type="ECO:0000256" key="1">
    <source>
        <dbReference type="ARBA" id="ARBA00004651"/>
    </source>
</evidence>
<evidence type="ECO:0000256" key="2">
    <source>
        <dbReference type="ARBA" id="ARBA00009765"/>
    </source>
</evidence>
<organism evidence="13">
    <name type="scientific">uncultured Rubrobacteraceae bacterium</name>
    <dbReference type="NCBI Taxonomy" id="349277"/>
    <lineage>
        <taxon>Bacteria</taxon>
        <taxon>Bacillati</taxon>
        <taxon>Actinomycetota</taxon>
        <taxon>Rubrobacteria</taxon>
        <taxon>Rubrobacterales</taxon>
        <taxon>Rubrobacteraceae</taxon>
        <taxon>environmental samples</taxon>
    </lineage>
</organism>
<dbReference type="GO" id="GO:0000287">
    <property type="term" value="F:magnesium ion binding"/>
    <property type="evidence" value="ECO:0007669"/>
    <property type="project" value="TreeGrafter"/>
</dbReference>
<feature type="transmembrane region" description="Helical" evidence="12">
    <location>
        <begin position="265"/>
        <end position="284"/>
    </location>
</feature>
<dbReference type="GO" id="GO:0015087">
    <property type="term" value="F:cobalt ion transmembrane transporter activity"/>
    <property type="evidence" value="ECO:0007669"/>
    <property type="project" value="UniProtKB-UniRule"/>
</dbReference>
<evidence type="ECO:0000313" key="13">
    <source>
        <dbReference type="EMBL" id="CAA9435481.1"/>
    </source>
</evidence>
<protein>
    <recommendedName>
        <fullName evidence="12">Magnesium transport protein CorA</fullName>
    </recommendedName>
</protein>
<proteinExistence type="inferred from homology"/>
<comment type="function">
    <text evidence="11">Mediates influx of magnesium ions. Alternates between open and closed states. Activated by low cytoplasmic Mg(2+) levels. Inactive when cytoplasmic Mg(2+) levels are high.</text>
</comment>
<evidence type="ECO:0000256" key="4">
    <source>
        <dbReference type="ARBA" id="ARBA00022475"/>
    </source>
</evidence>
<evidence type="ECO:0000256" key="9">
    <source>
        <dbReference type="ARBA" id="ARBA00023136"/>
    </source>
</evidence>
<name>A0A6J4Q5M6_9ACTN</name>
<keyword evidence="4 12" id="KW-1003">Cell membrane</keyword>
<dbReference type="GO" id="GO:0015095">
    <property type="term" value="F:magnesium ion transmembrane transporter activity"/>
    <property type="evidence" value="ECO:0007669"/>
    <property type="project" value="UniProtKB-UniRule"/>
</dbReference>
<dbReference type="SUPFAM" id="SSF143865">
    <property type="entry name" value="CorA soluble domain-like"/>
    <property type="match status" value="1"/>
</dbReference>
<dbReference type="Pfam" id="PF01544">
    <property type="entry name" value="CorA"/>
    <property type="match status" value="1"/>
</dbReference>
<dbReference type="Gene3D" id="1.20.58.340">
    <property type="entry name" value="Magnesium transport protein CorA, transmembrane region"/>
    <property type="match status" value="2"/>
</dbReference>
<dbReference type="GO" id="GO:0005886">
    <property type="term" value="C:plasma membrane"/>
    <property type="evidence" value="ECO:0007669"/>
    <property type="project" value="UniProtKB-SubCell"/>
</dbReference>
<comment type="catalytic activity">
    <reaction evidence="10">
        <text>Mg(2+)(in) = Mg(2+)(out)</text>
        <dbReference type="Rhea" id="RHEA:29827"/>
        <dbReference type="ChEBI" id="CHEBI:18420"/>
    </reaction>
</comment>
<comment type="similarity">
    <text evidence="2 12">Belongs to the CorA metal ion transporter (MIT) (TC 1.A.35) family.</text>
</comment>
<dbReference type="InterPro" id="IPR045861">
    <property type="entry name" value="CorA_cytoplasmic_dom"/>
</dbReference>
<dbReference type="SUPFAM" id="SSF144083">
    <property type="entry name" value="Magnesium transport protein CorA, transmembrane region"/>
    <property type="match status" value="1"/>
</dbReference>
<keyword evidence="8 12" id="KW-0406">Ion transport</keyword>
<evidence type="ECO:0000256" key="5">
    <source>
        <dbReference type="ARBA" id="ARBA00022692"/>
    </source>
</evidence>
<dbReference type="EMBL" id="CADCVC010000074">
    <property type="protein sequence ID" value="CAA9435481.1"/>
    <property type="molecule type" value="Genomic_DNA"/>
</dbReference>
<dbReference type="PANTHER" id="PTHR46494:SF1">
    <property type="entry name" value="CORA FAMILY METAL ION TRANSPORTER (EUROFUNG)"/>
    <property type="match status" value="1"/>
</dbReference>
<evidence type="ECO:0000256" key="3">
    <source>
        <dbReference type="ARBA" id="ARBA00022448"/>
    </source>
</evidence>
<dbReference type="Gene3D" id="3.30.460.20">
    <property type="entry name" value="CorA soluble domain-like"/>
    <property type="match status" value="1"/>
</dbReference>
<dbReference type="NCBIfam" id="TIGR00383">
    <property type="entry name" value="corA"/>
    <property type="match status" value="1"/>
</dbReference>
<dbReference type="CDD" id="cd12830">
    <property type="entry name" value="MtCorA-like"/>
    <property type="match status" value="1"/>
</dbReference>
<evidence type="ECO:0000256" key="8">
    <source>
        <dbReference type="ARBA" id="ARBA00023065"/>
    </source>
</evidence>
<keyword evidence="3 12" id="KW-0813">Transport</keyword>
<reference evidence="13" key="1">
    <citation type="submission" date="2020-02" db="EMBL/GenBank/DDBJ databases">
        <authorList>
            <person name="Meier V. D."/>
        </authorList>
    </citation>
    <scope>NUCLEOTIDE SEQUENCE</scope>
    <source>
        <strain evidence="13">AVDCRST_MAG80</strain>
    </source>
</reference>
<evidence type="ECO:0000256" key="7">
    <source>
        <dbReference type="ARBA" id="ARBA00022989"/>
    </source>
</evidence>
<feature type="transmembrane region" description="Helical" evidence="12">
    <location>
        <begin position="296"/>
        <end position="316"/>
    </location>
</feature>
<evidence type="ECO:0000256" key="11">
    <source>
        <dbReference type="ARBA" id="ARBA00045497"/>
    </source>
</evidence>
<evidence type="ECO:0000256" key="10">
    <source>
        <dbReference type="ARBA" id="ARBA00034269"/>
    </source>
</evidence>
<dbReference type="AlphaFoldDB" id="A0A6J4Q5M6"/>